<dbReference type="SUPFAM" id="SSF49879">
    <property type="entry name" value="SMAD/FHA domain"/>
    <property type="match status" value="1"/>
</dbReference>
<dbReference type="AlphaFoldDB" id="A0A7C4FEJ9"/>
<dbReference type="InterPro" id="IPR000253">
    <property type="entry name" value="FHA_dom"/>
</dbReference>
<sequence length="96" mass="10664">MIEITIKSVFSSPATLKLKEGEYIIGRDPACQVVLPDPYVSRKHARLFYRDGKWYVEDLGSRNGTYINGEDIRGRGAVEVKPGAEVILGLTVIVVK</sequence>
<dbReference type="InterPro" id="IPR050923">
    <property type="entry name" value="Cell_Proc_Reg/RNA_Proc"/>
</dbReference>
<dbReference type="Pfam" id="PF00498">
    <property type="entry name" value="FHA"/>
    <property type="match status" value="1"/>
</dbReference>
<name>A0A7C4FEJ9_9CREN</name>
<feature type="domain" description="FHA" evidence="1">
    <location>
        <begin position="23"/>
        <end position="72"/>
    </location>
</feature>
<dbReference type="Gene3D" id="2.60.200.20">
    <property type="match status" value="1"/>
</dbReference>
<evidence type="ECO:0000313" key="2">
    <source>
        <dbReference type="EMBL" id="HGI87725.1"/>
    </source>
</evidence>
<evidence type="ECO:0000259" key="1">
    <source>
        <dbReference type="PROSITE" id="PS50006"/>
    </source>
</evidence>
<gene>
    <name evidence="2" type="ORF">ENV14_04955</name>
</gene>
<reference evidence="2" key="1">
    <citation type="journal article" date="2020" name="mSystems">
        <title>Genome- and Community-Level Interaction Insights into Carbon Utilization and Element Cycling Functions of Hydrothermarchaeota in Hydrothermal Sediment.</title>
        <authorList>
            <person name="Zhou Z."/>
            <person name="Liu Y."/>
            <person name="Xu W."/>
            <person name="Pan J."/>
            <person name="Luo Z.H."/>
            <person name="Li M."/>
        </authorList>
    </citation>
    <scope>NUCLEOTIDE SEQUENCE [LARGE SCALE GENOMIC DNA]</scope>
    <source>
        <strain evidence="2">SpSt-732</strain>
    </source>
</reference>
<accession>A0A7C4FEJ9</accession>
<dbReference type="PANTHER" id="PTHR23308">
    <property type="entry name" value="NUCLEAR INHIBITOR OF PROTEIN PHOSPHATASE-1"/>
    <property type="match status" value="1"/>
</dbReference>
<dbReference type="PROSITE" id="PS50006">
    <property type="entry name" value="FHA_DOMAIN"/>
    <property type="match status" value="1"/>
</dbReference>
<dbReference type="EMBL" id="DTFF01000043">
    <property type="protein sequence ID" value="HGI87725.1"/>
    <property type="molecule type" value="Genomic_DNA"/>
</dbReference>
<proteinExistence type="predicted"/>
<dbReference type="SMART" id="SM00240">
    <property type="entry name" value="FHA"/>
    <property type="match status" value="1"/>
</dbReference>
<organism evidence="2">
    <name type="scientific">Ignisphaera aggregans</name>
    <dbReference type="NCBI Taxonomy" id="334771"/>
    <lineage>
        <taxon>Archaea</taxon>
        <taxon>Thermoproteota</taxon>
        <taxon>Thermoprotei</taxon>
        <taxon>Desulfurococcales</taxon>
        <taxon>Desulfurococcaceae</taxon>
        <taxon>Ignisphaera</taxon>
    </lineage>
</organism>
<protein>
    <submittedName>
        <fullName evidence="2">FHA domain-containing protein</fullName>
    </submittedName>
</protein>
<comment type="caution">
    <text evidence="2">The sequence shown here is derived from an EMBL/GenBank/DDBJ whole genome shotgun (WGS) entry which is preliminary data.</text>
</comment>
<dbReference type="InterPro" id="IPR008984">
    <property type="entry name" value="SMAD_FHA_dom_sf"/>
</dbReference>
<dbReference type="CDD" id="cd00060">
    <property type="entry name" value="FHA"/>
    <property type="match status" value="1"/>
</dbReference>